<dbReference type="Proteomes" id="UP000016930">
    <property type="component" value="Unassembled WGS sequence"/>
</dbReference>
<feature type="region of interest" description="Disordered" evidence="1">
    <location>
        <begin position="925"/>
        <end position="970"/>
    </location>
</feature>
<evidence type="ECO:0000313" key="3">
    <source>
        <dbReference type="Proteomes" id="UP000016930"/>
    </source>
</evidence>
<name>M2R6H5_CERS8</name>
<sequence length="989" mass="109058">MFDEVLDCPFVDEGPHQTDVGLMAAMPELQLNATAGVQLQQQVLSQSEAHIGLRHYAQEYTYQEGQTHFNPMFAEPNTSRFAPDRADRIPTQAPIAMLPAGNYVQQLVQLAQREQYQMGTDHHTTVNAYNAWHEQVLIASTYGPAYTVDAYQRHHVPSNDNAHQHGQPVDMGLEAGYDESRYRGMSIPPAMTLPGSNAVAPQFGYEQVTFAAPSDLPAQDVAPSLLSHRVVKANRNKKVRVEYGGSTGRHYVKVYAAIDFLESGGLIGRFATDPPQDGSRWLQSLKRWLNQVLYDHDNPDLHAVLFGRSCDDCEARKVKCKRDTFTLKCRTPFCQQKPSYGLYPALEAATSKISDAVSDFLIHTGFPTHIKYPSLSAVVSMIAPDQVIRGMAYQELPFNLRLVEYTTYQAPRQTASLLEAKDVSKPKSSSVTLETTLATKRLRQTSRILIETPRAHQTDDMYLSEFTASPTLVYFVFGPGLLLLVKAVQSFRAATNPDIAYHACRQVQSLLVKAIQRGSAAIRSGLIRLIRGVRTVVLSKILQGIRAANSINLLYQGLRAYDCALILRKISHRVRAKINIARLGNLGLWLGVTVLANVTQTSYNLISMYRDIALVISTASRIVRKTRLSSVHAFTSAMPFWKAKREQMRYRRRDDRVLSVTSFADSLANPERVLWGKWAAGVSIYNVRLPDDVEALVKIFGPQEPIPGPADVSCPPTVSPFKCVSKSSSVRQGLLSSLVSSHAPLVIDTTEDSPSWYCSGFLRILNVSLRFGASGTSLLASWTLLCITSVQQQLVCYALVLIMAIRYIAIASYLCSRIGRIIASGWRYVKMLAIACIHPTICLARIPTYLQAVLTGYKPKPDIIESSGSSTLNVDDASGTSQLSPSLTLDSISEIFASLSMDTPPMSFGKWDFIASRLGSPDACSSPTFPSSSSTNDTLPSFSSTTSLVSTAQDGPSTESSARRRRPIMVSANIFQTSLEGIGKRSRRS</sequence>
<dbReference type="HOGENOM" id="CLU_301870_0_0_1"/>
<organism evidence="2 3">
    <name type="scientific">Ceriporiopsis subvermispora (strain B)</name>
    <name type="common">White-rot fungus</name>
    <name type="synonym">Gelatoporia subvermispora</name>
    <dbReference type="NCBI Taxonomy" id="914234"/>
    <lineage>
        <taxon>Eukaryota</taxon>
        <taxon>Fungi</taxon>
        <taxon>Dikarya</taxon>
        <taxon>Basidiomycota</taxon>
        <taxon>Agaricomycotina</taxon>
        <taxon>Agaricomycetes</taxon>
        <taxon>Polyporales</taxon>
        <taxon>Gelatoporiaceae</taxon>
        <taxon>Gelatoporia</taxon>
    </lineage>
</organism>
<protein>
    <submittedName>
        <fullName evidence="2">Uncharacterized protein</fullName>
    </submittedName>
</protein>
<keyword evidence="3" id="KW-1185">Reference proteome</keyword>
<evidence type="ECO:0000313" key="2">
    <source>
        <dbReference type="EMBL" id="EMD33777.1"/>
    </source>
</evidence>
<feature type="compositionally biased region" description="Low complexity" evidence="1">
    <location>
        <begin position="925"/>
        <end position="935"/>
    </location>
</feature>
<accession>M2R6H5</accession>
<dbReference type="EMBL" id="KB445805">
    <property type="protein sequence ID" value="EMD33777.1"/>
    <property type="molecule type" value="Genomic_DNA"/>
</dbReference>
<feature type="compositionally biased region" description="Polar residues" evidence="1">
    <location>
        <begin position="936"/>
        <end position="960"/>
    </location>
</feature>
<reference evidence="2 3" key="1">
    <citation type="journal article" date="2012" name="Proc. Natl. Acad. Sci. U.S.A.">
        <title>Comparative genomics of Ceriporiopsis subvermispora and Phanerochaete chrysosporium provide insight into selective ligninolysis.</title>
        <authorList>
            <person name="Fernandez-Fueyo E."/>
            <person name="Ruiz-Duenas F.J."/>
            <person name="Ferreira P."/>
            <person name="Floudas D."/>
            <person name="Hibbett D.S."/>
            <person name="Canessa P."/>
            <person name="Larrondo L.F."/>
            <person name="James T.Y."/>
            <person name="Seelenfreund D."/>
            <person name="Lobos S."/>
            <person name="Polanco R."/>
            <person name="Tello M."/>
            <person name="Honda Y."/>
            <person name="Watanabe T."/>
            <person name="Watanabe T."/>
            <person name="Ryu J.S."/>
            <person name="Kubicek C.P."/>
            <person name="Schmoll M."/>
            <person name="Gaskell J."/>
            <person name="Hammel K.E."/>
            <person name="St John F.J."/>
            <person name="Vanden Wymelenberg A."/>
            <person name="Sabat G."/>
            <person name="Splinter BonDurant S."/>
            <person name="Syed K."/>
            <person name="Yadav J.S."/>
            <person name="Doddapaneni H."/>
            <person name="Subramanian V."/>
            <person name="Lavin J.L."/>
            <person name="Oguiza J.A."/>
            <person name="Perez G."/>
            <person name="Pisabarro A.G."/>
            <person name="Ramirez L."/>
            <person name="Santoyo F."/>
            <person name="Master E."/>
            <person name="Coutinho P.M."/>
            <person name="Henrissat B."/>
            <person name="Lombard V."/>
            <person name="Magnuson J.K."/>
            <person name="Kuees U."/>
            <person name="Hori C."/>
            <person name="Igarashi K."/>
            <person name="Samejima M."/>
            <person name="Held B.W."/>
            <person name="Barry K.W."/>
            <person name="LaButti K.M."/>
            <person name="Lapidus A."/>
            <person name="Lindquist E.A."/>
            <person name="Lucas S.M."/>
            <person name="Riley R."/>
            <person name="Salamov A.A."/>
            <person name="Hoffmeister D."/>
            <person name="Schwenk D."/>
            <person name="Hadar Y."/>
            <person name="Yarden O."/>
            <person name="de Vries R.P."/>
            <person name="Wiebenga A."/>
            <person name="Stenlid J."/>
            <person name="Eastwood D."/>
            <person name="Grigoriev I.V."/>
            <person name="Berka R.M."/>
            <person name="Blanchette R.A."/>
            <person name="Kersten P."/>
            <person name="Martinez A.T."/>
            <person name="Vicuna R."/>
            <person name="Cullen D."/>
        </authorList>
    </citation>
    <scope>NUCLEOTIDE SEQUENCE [LARGE SCALE GENOMIC DNA]</scope>
    <source>
        <strain evidence="2 3">B</strain>
    </source>
</reference>
<proteinExistence type="predicted"/>
<dbReference type="AlphaFoldDB" id="M2R6H5"/>
<evidence type="ECO:0000256" key="1">
    <source>
        <dbReference type="SAM" id="MobiDB-lite"/>
    </source>
</evidence>
<gene>
    <name evidence="2" type="ORF">CERSUDRAFT_98326</name>
</gene>